<accession>A0A5B2TLK5</accession>
<dbReference type="RefSeq" id="WP_149810849.1">
    <property type="nucleotide sequence ID" value="NZ_VUKA01000001.1"/>
</dbReference>
<keyword evidence="3" id="KW-1185">Reference proteome</keyword>
<organism evidence="2 3">
    <name type="scientific">Teichococcus oryzae</name>
    <dbReference type="NCBI Taxonomy" id="1608942"/>
    <lineage>
        <taxon>Bacteria</taxon>
        <taxon>Pseudomonadati</taxon>
        <taxon>Pseudomonadota</taxon>
        <taxon>Alphaproteobacteria</taxon>
        <taxon>Acetobacterales</taxon>
        <taxon>Roseomonadaceae</taxon>
        <taxon>Roseomonas</taxon>
    </lineage>
</organism>
<reference evidence="2 3" key="1">
    <citation type="journal article" date="2015" name="Int. J. Syst. Evol. Microbiol.">
        <title>Roseomonas oryzae sp. nov., isolated from paddy rhizosphere soil.</title>
        <authorList>
            <person name="Ramaprasad E.V."/>
            <person name="Sasikala Ch."/>
            <person name="Ramana Ch.V."/>
        </authorList>
    </citation>
    <scope>NUCLEOTIDE SEQUENCE [LARGE SCALE GENOMIC DNA]</scope>
    <source>
        <strain evidence="2 3">KCTC 42542</strain>
    </source>
</reference>
<name>A0A5B2TLK5_9PROT</name>
<dbReference type="Proteomes" id="UP000322110">
    <property type="component" value="Unassembled WGS sequence"/>
</dbReference>
<dbReference type="AlphaFoldDB" id="A0A5B2TLK5"/>
<feature type="region of interest" description="Disordered" evidence="1">
    <location>
        <begin position="57"/>
        <end position="85"/>
    </location>
</feature>
<protein>
    <submittedName>
        <fullName evidence="2">Uncharacterized protein</fullName>
    </submittedName>
</protein>
<comment type="caution">
    <text evidence="2">The sequence shown here is derived from an EMBL/GenBank/DDBJ whole genome shotgun (WGS) entry which is preliminary data.</text>
</comment>
<sequence length="85" mass="8624">MSDAVSEAAIRLERAVERLAASLAARQSAAPGVPAEAVAALSARLDETLERLRGALSDVEGAEPVEEPVDGATEAAVAPDNQKGS</sequence>
<dbReference type="OrthoDB" id="7284225at2"/>
<dbReference type="EMBL" id="VUKA01000001">
    <property type="protein sequence ID" value="KAA2214895.1"/>
    <property type="molecule type" value="Genomic_DNA"/>
</dbReference>
<gene>
    <name evidence="2" type="ORF">F0Q34_04235</name>
</gene>
<proteinExistence type="predicted"/>
<evidence type="ECO:0000313" key="2">
    <source>
        <dbReference type="EMBL" id="KAA2214895.1"/>
    </source>
</evidence>
<evidence type="ECO:0000313" key="3">
    <source>
        <dbReference type="Proteomes" id="UP000322110"/>
    </source>
</evidence>
<feature type="compositionally biased region" description="Acidic residues" evidence="1">
    <location>
        <begin position="60"/>
        <end position="69"/>
    </location>
</feature>
<evidence type="ECO:0000256" key="1">
    <source>
        <dbReference type="SAM" id="MobiDB-lite"/>
    </source>
</evidence>